<evidence type="ECO:0000256" key="7">
    <source>
        <dbReference type="SAM" id="MobiDB-lite"/>
    </source>
</evidence>
<dbReference type="GO" id="GO:0045332">
    <property type="term" value="P:phospholipid translocation"/>
    <property type="evidence" value="ECO:0007669"/>
    <property type="project" value="UniProtKB-UniRule"/>
</dbReference>
<feature type="transmembrane region" description="Helical" evidence="8">
    <location>
        <begin position="52"/>
        <end position="74"/>
    </location>
</feature>
<dbReference type="Pfam" id="PF03381">
    <property type="entry name" value="CDC50"/>
    <property type="match status" value="1"/>
</dbReference>
<dbReference type="PIRSF" id="PIRSF015840">
    <property type="entry name" value="DUF284_TM_euk"/>
    <property type="match status" value="1"/>
</dbReference>
<evidence type="ECO:0000256" key="2">
    <source>
        <dbReference type="ARBA" id="ARBA00009457"/>
    </source>
</evidence>
<keyword evidence="4 8" id="KW-1133">Transmembrane helix</keyword>
<dbReference type="PANTHER" id="PTHR10926">
    <property type="entry name" value="CELL CYCLE CONTROL PROTEIN 50"/>
    <property type="match status" value="1"/>
</dbReference>
<organism evidence="9 10">
    <name type="scientific">Corynespora cassiicola Philippines</name>
    <dbReference type="NCBI Taxonomy" id="1448308"/>
    <lineage>
        <taxon>Eukaryota</taxon>
        <taxon>Fungi</taxon>
        <taxon>Dikarya</taxon>
        <taxon>Ascomycota</taxon>
        <taxon>Pezizomycotina</taxon>
        <taxon>Dothideomycetes</taxon>
        <taxon>Pleosporomycetidae</taxon>
        <taxon>Pleosporales</taxon>
        <taxon>Corynesporascaceae</taxon>
        <taxon>Corynespora</taxon>
    </lineage>
</organism>
<dbReference type="InterPro" id="IPR005045">
    <property type="entry name" value="CDC50/LEM3_fam"/>
</dbReference>
<evidence type="ECO:0000256" key="5">
    <source>
        <dbReference type="ARBA" id="ARBA00023136"/>
    </source>
</evidence>
<dbReference type="OrthoDB" id="340608at2759"/>
<accession>A0A2T2NR14</accession>
<dbReference type="STRING" id="1448308.A0A2T2NR14"/>
<dbReference type="GO" id="GO:0005783">
    <property type="term" value="C:endoplasmic reticulum"/>
    <property type="evidence" value="ECO:0007669"/>
    <property type="project" value="TreeGrafter"/>
</dbReference>
<feature type="region of interest" description="Disordered" evidence="7">
    <location>
        <begin position="1"/>
        <end position="38"/>
    </location>
</feature>
<evidence type="ECO:0000313" key="10">
    <source>
        <dbReference type="Proteomes" id="UP000240883"/>
    </source>
</evidence>
<evidence type="ECO:0000256" key="6">
    <source>
        <dbReference type="PIRNR" id="PIRNR015840"/>
    </source>
</evidence>
<gene>
    <name evidence="9" type="ORF">BS50DRAFT_572844</name>
</gene>
<proteinExistence type="inferred from homology"/>
<dbReference type="PANTHER" id="PTHR10926:SF0">
    <property type="entry name" value="CDC50, ISOFORM A"/>
    <property type="match status" value="1"/>
</dbReference>
<dbReference type="GO" id="GO:0005886">
    <property type="term" value="C:plasma membrane"/>
    <property type="evidence" value="ECO:0007669"/>
    <property type="project" value="TreeGrafter"/>
</dbReference>
<dbReference type="Proteomes" id="UP000240883">
    <property type="component" value="Unassembled WGS sequence"/>
</dbReference>
<evidence type="ECO:0000256" key="8">
    <source>
        <dbReference type="SAM" id="Phobius"/>
    </source>
</evidence>
<evidence type="ECO:0000256" key="4">
    <source>
        <dbReference type="ARBA" id="ARBA00022989"/>
    </source>
</evidence>
<evidence type="ECO:0000256" key="1">
    <source>
        <dbReference type="ARBA" id="ARBA00004141"/>
    </source>
</evidence>
<comment type="similarity">
    <text evidence="2 6">Belongs to the CDC50/LEM3 family.</text>
</comment>
<keyword evidence="5 6" id="KW-0472">Membrane</keyword>
<keyword evidence="10" id="KW-1185">Reference proteome</keyword>
<dbReference type="GO" id="GO:0005794">
    <property type="term" value="C:Golgi apparatus"/>
    <property type="evidence" value="ECO:0007669"/>
    <property type="project" value="TreeGrafter"/>
</dbReference>
<evidence type="ECO:0000256" key="3">
    <source>
        <dbReference type="ARBA" id="ARBA00022692"/>
    </source>
</evidence>
<keyword evidence="3 8" id="KW-0812">Transmembrane</keyword>
<protein>
    <submittedName>
        <fullName evidence="9">Lem3/Cdc50</fullName>
    </submittedName>
</protein>
<reference evidence="9 10" key="1">
    <citation type="journal article" date="2018" name="Front. Microbiol.">
        <title>Genome-Wide Analysis of Corynespora cassiicola Leaf Fall Disease Putative Effectors.</title>
        <authorList>
            <person name="Lopez D."/>
            <person name="Ribeiro S."/>
            <person name="Label P."/>
            <person name="Fumanal B."/>
            <person name="Venisse J.S."/>
            <person name="Kohler A."/>
            <person name="de Oliveira R.R."/>
            <person name="Labutti K."/>
            <person name="Lipzen A."/>
            <person name="Lail K."/>
            <person name="Bauer D."/>
            <person name="Ohm R.A."/>
            <person name="Barry K.W."/>
            <person name="Spatafora J."/>
            <person name="Grigoriev I.V."/>
            <person name="Martin F.M."/>
            <person name="Pujade-Renaud V."/>
        </authorList>
    </citation>
    <scope>NUCLEOTIDE SEQUENCE [LARGE SCALE GENOMIC DNA]</scope>
    <source>
        <strain evidence="9 10">Philippines</strain>
    </source>
</reference>
<dbReference type="EMBL" id="KZ678134">
    <property type="protein sequence ID" value="PSN67854.1"/>
    <property type="molecule type" value="Genomic_DNA"/>
</dbReference>
<feature type="transmembrane region" description="Helical" evidence="8">
    <location>
        <begin position="365"/>
        <end position="386"/>
    </location>
</feature>
<comment type="subcellular location">
    <subcellularLocation>
        <location evidence="1">Membrane</location>
        <topology evidence="1">Multi-pass membrane protein</topology>
    </subcellularLocation>
</comment>
<dbReference type="AlphaFoldDB" id="A0A2T2NR14"/>
<name>A0A2T2NR14_CORCC</name>
<feature type="compositionally biased region" description="Polar residues" evidence="7">
    <location>
        <begin position="1"/>
        <end position="16"/>
    </location>
</feature>
<evidence type="ECO:0000313" key="9">
    <source>
        <dbReference type="EMBL" id="PSN67854.1"/>
    </source>
</evidence>
<sequence>MSQTQQVEHTDSISSQDPHKEDKKKTKSRRPPNTAFRQQRLKAWQPILTPKTVLPLFFIVGIIFAPIGGLLLYASSQVQEISIDYTDCANRSPETSPDFNETQSNNLAELPSDRVSASFKESMRSKPRWGHARQNYTWPSGREQETDVCVLSFEIPNDINPPVLFYYRLTNFYQNHRRYVKSLDMSQLKGDAQSASAIRSGDCDPLDVNSDGKPYYPCGLIANSMFNDTFMNLSASNPQQNQDGQANNTYNFSNKGIAWSTEKDLYGKSDYNPEDVVPPPNWQDQYIDGEYEELPDLSTWEEFQVWMRTAGLPTFSKLAMRNDNDQLKTGTYRLKIYDRFPVQKYGGTKSILISTRTVMGGKNPFLGIAYVVVGGLCILLGAVFTATHLIKPRKLGDHTYLSWNNDQPSTATTTGRSARPGDSA</sequence>